<keyword evidence="3" id="KW-1185">Reference proteome</keyword>
<feature type="domain" description="PRISE-like Rossmann-fold" evidence="1">
    <location>
        <begin position="6"/>
        <end position="379"/>
    </location>
</feature>
<gene>
    <name evidence="2" type="ORF">K450DRAFT_302761</name>
</gene>
<sequence length="380" mass="43737">MSKKCAVIFGANGISGIAMTKVLLASNEWGPIICVSRRPPQLEEAANDSRIHFVSIDMVQSSADDLASKLSAAGAAVAQHAFFYAYVEKQDFNELNDINNMLLEKALHALGLVSPKLKSFMLQTGSKYYGCHLGGAEMVQDYPWKEDAPRLCKRYFHYDQEDFLQTYATNKNWRYLITRPNVILGVSKGNYMNFAVSIALYASLQKNLKRDFIWPGNEIEYTTHFDHSTADNNSRFQLYISVNDKVPSGAYNIKDNDKTTFSELWPKIAEYFGLSIPDPHFKDEKAKHPKEQSTYCQMPLTKYAFENKEQWHEIAKKHNLDPSAYDYATWEFVDGVTGRTWPDYLSMEKARQYGWKEELDTIQSYYEVFDELKKMKIIPE</sequence>
<dbReference type="EMBL" id="MU620956">
    <property type="protein sequence ID" value="KAI8576402.1"/>
    <property type="molecule type" value="Genomic_DNA"/>
</dbReference>
<evidence type="ECO:0000313" key="2">
    <source>
        <dbReference type="EMBL" id="KAI8576402.1"/>
    </source>
</evidence>
<dbReference type="InterPro" id="IPR055222">
    <property type="entry name" value="PRISE-like_Rossmann-fold"/>
</dbReference>
<accession>A0AAD5E458</accession>
<dbReference type="Proteomes" id="UP001206595">
    <property type="component" value="Unassembled WGS sequence"/>
</dbReference>
<dbReference type="RefSeq" id="XP_051441406.1">
    <property type="nucleotide sequence ID" value="XM_051593779.1"/>
</dbReference>
<dbReference type="Pfam" id="PF22917">
    <property type="entry name" value="PRISE"/>
    <property type="match status" value="1"/>
</dbReference>
<dbReference type="GeneID" id="75919121"/>
<dbReference type="AlphaFoldDB" id="A0AAD5E458"/>
<dbReference type="InterPro" id="IPR036291">
    <property type="entry name" value="NAD(P)-bd_dom_sf"/>
</dbReference>
<reference evidence="2" key="2">
    <citation type="journal article" date="2022" name="Proc. Natl. Acad. Sci. U.S.A.">
        <title>Diploid-dominant life cycles characterize the early evolution of Fungi.</title>
        <authorList>
            <person name="Amses K.R."/>
            <person name="Simmons D.R."/>
            <person name="Longcore J.E."/>
            <person name="Mondo S.J."/>
            <person name="Seto K."/>
            <person name="Jeronimo G.H."/>
            <person name="Bonds A.E."/>
            <person name="Quandt C.A."/>
            <person name="Davis W.J."/>
            <person name="Chang Y."/>
            <person name="Federici B.A."/>
            <person name="Kuo A."/>
            <person name="LaButti K."/>
            <person name="Pangilinan J."/>
            <person name="Andreopoulos W."/>
            <person name="Tritt A."/>
            <person name="Riley R."/>
            <person name="Hundley H."/>
            <person name="Johnson J."/>
            <person name="Lipzen A."/>
            <person name="Barry K."/>
            <person name="Lang B.F."/>
            <person name="Cuomo C.A."/>
            <person name="Buchler N.E."/>
            <person name="Grigoriev I.V."/>
            <person name="Spatafora J.W."/>
            <person name="Stajich J.E."/>
            <person name="James T.Y."/>
        </authorList>
    </citation>
    <scope>NUCLEOTIDE SEQUENCE</scope>
    <source>
        <strain evidence="2">AG</strain>
    </source>
</reference>
<protein>
    <recommendedName>
        <fullName evidence="1">PRISE-like Rossmann-fold domain-containing protein</fullName>
    </recommendedName>
</protein>
<dbReference type="PANTHER" id="PTHR32487:SF0">
    <property type="entry name" value="3-OXO-DELTA(4,5)-STEROID 5-BETA-REDUCTASE"/>
    <property type="match status" value="1"/>
</dbReference>
<dbReference type="SUPFAM" id="SSF51735">
    <property type="entry name" value="NAD(P)-binding Rossmann-fold domains"/>
    <property type="match status" value="1"/>
</dbReference>
<dbReference type="Gene3D" id="3.40.50.720">
    <property type="entry name" value="NAD(P)-binding Rossmann-like Domain"/>
    <property type="match status" value="1"/>
</dbReference>
<dbReference type="PANTHER" id="PTHR32487">
    <property type="entry name" value="3-OXO-DELTA(4,5)-STEROID 5-BETA-REDUCTASE"/>
    <property type="match status" value="1"/>
</dbReference>
<dbReference type="CDD" id="cd08948">
    <property type="entry name" value="5beta-POR_like_SDR_a"/>
    <property type="match status" value="1"/>
</dbReference>
<comment type="caution">
    <text evidence="2">The sequence shown here is derived from an EMBL/GenBank/DDBJ whole genome shotgun (WGS) entry which is preliminary data.</text>
</comment>
<name>A0AAD5E458_UMBRA</name>
<organism evidence="2 3">
    <name type="scientific">Umbelopsis ramanniana AG</name>
    <dbReference type="NCBI Taxonomy" id="1314678"/>
    <lineage>
        <taxon>Eukaryota</taxon>
        <taxon>Fungi</taxon>
        <taxon>Fungi incertae sedis</taxon>
        <taxon>Mucoromycota</taxon>
        <taxon>Mucoromycotina</taxon>
        <taxon>Umbelopsidomycetes</taxon>
        <taxon>Umbelopsidales</taxon>
        <taxon>Umbelopsidaceae</taxon>
        <taxon>Umbelopsis</taxon>
    </lineage>
</organism>
<reference evidence="2" key="1">
    <citation type="submission" date="2021-06" db="EMBL/GenBank/DDBJ databases">
        <authorList>
            <consortium name="DOE Joint Genome Institute"/>
            <person name="Mondo S.J."/>
            <person name="Amses K.R."/>
            <person name="Simmons D.R."/>
            <person name="Longcore J.E."/>
            <person name="Seto K."/>
            <person name="Alves G.H."/>
            <person name="Bonds A.E."/>
            <person name="Quandt C.A."/>
            <person name="Davis W.J."/>
            <person name="Chang Y."/>
            <person name="Letcher P.M."/>
            <person name="Powell M.J."/>
            <person name="Kuo A."/>
            <person name="Labutti K."/>
            <person name="Pangilinan J."/>
            <person name="Andreopoulos W."/>
            <person name="Tritt A."/>
            <person name="Riley R."/>
            <person name="Hundley H."/>
            <person name="Johnson J."/>
            <person name="Lipzen A."/>
            <person name="Barry K."/>
            <person name="Berbee M.L."/>
            <person name="Buchler N.E."/>
            <person name="Grigoriev I.V."/>
            <person name="Spatafora J.W."/>
            <person name="Stajich J.E."/>
            <person name="James T.Y."/>
        </authorList>
    </citation>
    <scope>NUCLEOTIDE SEQUENCE</scope>
    <source>
        <strain evidence="2">AG</strain>
    </source>
</reference>
<evidence type="ECO:0000259" key="1">
    <source>
        <dbReference type="Pfam" id="PF22917"/>
    </source>
</evidence>
<evidence type="ECO:0000313" key="3">
    <source>
        <dbReference type="Proteomes" id="UP001206595"/>
    </source>
</evidence>
<proteinExistence type="predicted"/>